<dbReference type="AlphaFoldDB" id="A0A6J2XU24"/>
<organism evidence="6 7">
    <name type="scientific">Sitophilus oryzae</name>
    <name type="common">Rice weevil</name>
    <name type="synonym">Curculio oryzae</name>
    <dbReference type="NCBI Taxonomy" id="7048"/>
    <lineage>
        <taxon>Eukaryota</taxon>
        <taxon>Metazoa</taxon>
        <taxon>Ecdysozoa</taxon>
        <taxon>Arthropoda</taxon>
        <taxon>Hexapoda</taxon>
        <taxon>Insecta</taxon>
        <taxon>Pterygota</taxon>
        <taxon>Neoptera</taxon>
        <taxon>Endopterygota</taxon>
        <taxon>Coleoptera</taxon>
        <taxon>Polyphaga</taxon>
        <taxon>Cucujiformia</taxon>
        <taxon>Curculionidae</taxon>
        <taxon>Dryophthorinae</taxon>
        <taxon>Sitophilus</taxon>
    </lineage>
</organism>
<keyword evidence="3 4" id="KW-0440">LIM domain</keyword>
<evidence type="ECO:0000256" key="4">
    <source>
        <dbReference type="PROSITE-ProRule" id="PRU00125"/>
    </source>
</evidence>
<protein>
    <submittedName>
        <fullName evidence="7">Keratin-associated protein 9-1-like</fullName>
    </submittedName>
</protein>
<dbReference type="RefSeq" id="XP_030755062.1">
    <property type="nucleotide sequence ID" value="XM_030899202.1"/>
</dbReference>
<evidence type="ECO:0000313" key="6">
    <source>
        <dbReference type="Proteomes" id="UP000504635"/>
    </source>
</evidence>
<dbReference type="Proteomes" id="UP000504635">
    <property type="component" value="Unplaced"/>
</dbReference>
<dbReference type="OrthoDB" id="1679758at2759"/>
<dbReference type="PROSITE" id="PS00478">
    <property type="entry name" value="LIM_DOMAIN_1"/>
    <property type="match status" value="2"/>
</dbReference>
<dbReference type="KEGG" id="soy:115881638"/>
<accession>A0A6J2XU24</accession>
<evidence type="ECO:0000259" key="5">
    <source>
        <dbReference type="PROSITE" id="PS50023"/>
    </source>
</evidence>
<dbReference type="InParanoid" id="A0A6J2XU24"/>
<keyword evidence="2 4" id="KW-0862">Zinc</keyword>
<gene>
    <name evidence="7" type="primary">LOC115881638</name>
</gene>
<evidence type="ECO:0000256" key="3">
    <source>
        <dbReference type="ARBA" id="ARBA00023038"/>
    </source>
</evidence>
<name>A0A6J2XU24_SITOR</name>
<feature type="domain" description="LIM zinc-binding" evidence="5">
    <location>
        <begin position="321"/>
        <end position="381"/>
    </location>
</feature>
<dbReference type="GeneID" id="115881638"/>
<keyword evidence="6" id="KW-1185">Reference proteome</keyword>
<feature type="domain" description="LIM zinc-binding" evidence="5">
    <location>
        <begin position="1"/>
        <end position="61"/>
    </location>
</feature>
<keyword evidence="1 4" id="KW-0479">Metal-binding</keyword>
<dbReference type="InterPro" id="IPR001781">
    <property type="entry name" value="Znf_LIM"/>
</dbReference>
<sequence>MACARCGSGIYKTEEFISLNKVWHKHCFSCYQCAKHLDKDKAKVFQGELFCEFCYNSVIKKLFEVLSQSSICRPCKVVSSPSCVPNNNCVKKNNCEEDCNKLYCFEKIQTKPIRSCSCIPSKREEKNEYCFLFPLPREVANYYNRAHMKKQKCLKSSCCPPPERCSSCCKKPCCCPIQIRTLPPNPCCCRSCSPPPCKPCSPPLCKSCPPTTCRCCCPREICPSSESSNCCCPSPDPCCAPKRCPTPCRRRPCSPRPRLPPRPVCRPPSPPQPPSCCCEKCQPRCCRTCEPPCCPKPKYCTCGTPRPCNCKMSQVRAQCTAYCVRCCQKVYAAEKIQASCGAYHSSCFTCSCCNKCLDVKNFYEGCGEIYCKQCYNHFFGIKCYGFGRLSC</sequence>
<dbReference type="Gene3D" id="2.10.110.10">
    <property type="entry name" value="Cysteine Rich Protein"/>
    <property type="match status" value="2"/>
</dbReference>
<dbReference type="PROSITE" id="PS50023">
    <property type="entry name" value="LIM_DOMAIN_2"/>
    <property type="match status" value="2"/>
</dbReference>
<dbReference type="Pfam" id="PF00412">
    <property type="entry name" value="LIM"/>
    <property type="match status" value="2"/>
</dbReference>
<dbReference type="SMART" id="SM00132">
    <property type="entry name" value="LIM"/>
    <property type="match status" value="2"/>
</dbReference>
<dbReference type="SUPFAM" id="SSF57716">
    <property type="entry name" value="Glucocorticoid receptor-like (DNA-binding domain)"/>
    <property type="match status" value="2"/>
</dbReference>
<dbReference type="GO" id="GO:0046872">
    <property type="term" value="F:metal ion binding"/>
    <property type="evidence" value="ECO:0007669"/>
    <property type="project" value="UniProtKB-KW"/>
</dbReference>
<proteinExistence type="predicted"/>
<evidence type="ECO:0000256" key="2">
    <source>
        <dbReference type="ARBA" id="ARBA00022833"/>
    </source>
</evidence>
<reference evidence="7" key="1">
    <citation type="submission" date="2025-08" db="UniProtKB">
        <authorList>
            <consortium name="RefSeq"/>
        </authorList>
    </citation>
    <scope>IDENTIFICATION</scope>
    <source>
        <tissue evidence="7">Gonads</tissue>
    </source>
</reference>
<evidence type="ECO:0000313" key="7">
    <source>
        <dbReference type="RefSeq" id="XP_030755062.1"/>
    </source>
</evidence>
<evidence type="ECO:0000256" key="1">
    <source>
        <dbReference type="ARBA" id="ARBA00022723"/>
    </source>
</evidence>